<feature type="domain" description="DUF2249" evidence="2">
    <location>
        <begin position="32"/>
        <end position="101"/>
    </location>
</feature>
<comment type="caution">
    <text evidence="3">The sequence shown here is derived from an EMBL/GenBank/DDBJ whole genome shotgun (WGS) entry which is preliminary data.</text>
</comment>
<reference evidence="4" key="1">
    <citation type="journal article" date="2019" name="Int. J. Syst. Evol. Microbiol.">
        <title>The Global Catalogue of Microorganisms (GCM) 10K type strain sequencing project: providing services to taxonomists for standard genome sequencing and annotation.</title>
        <authorList>
            <consortium name="The Broad Institute Genomics Platform"/>
            <consortium name="The Broad Institute Genome Sequencing Center for Infectious Disease"/>
            <person name="Wu L."/>
            <person name="Ma J."/>
        </authorList>
    </citation>
    <scope>NUCLEOTIDE SEQUENCE [LARGE SCALE GENOMIC DNA]</scope>
    <source>
        <strain evidence="4">NBRC 108755</strain>
    </source>
</reference>
<feature type="region of interest" description="Disordered" evidence="1">
    <location>
        <begin position="1"/>
        <end position="22"/>
    </location>
</feature>
<protein>
    <recommendedName>
        <fullName evidence="2">DUF2249 domain-containing protein</fullName>
    </recommendedName>
</protein>
<evidence type="ECO:0000313" key="4">
    <source>
        <dbReference type="Proteomes" id="UP001157069"/>
    </source>
</evidence>
<dbReference type="InterPro" id="IPR018720">
    <property type="entry name" value="DUF2249"/>
</dbReference>
<keyword evidence="4" id="KW-1185">Reference proteome</keyword>
<dbReference type="Pfam" id="PF10006">
    <property type="entry name" value="DUF2249"/>
    <property type="match status" value="1"/>
</dbReference>
<dbReference type="RefSeq" id="WP_284299735.1">
    <property type="nucleotide sequence ID" value="NZ_BSVA01000001.1"/>
</dbReference>
<proteinExistence type="predicted"/>
<evidence type="ECO:0000256" key="1">
    <source>
        <dbReference type="SAM" id="MobiDB-lite"/>
    </source>
</evidence>
<feature type="compositionally biased region" description="Basic and acidic residues" evidence="1">
    <location>
        <begin position="1"/>
        <end position="15"/>
    </location>
</feature>
<evidence type="ECO:0000259" key="2">
    <source>
        <dbReference type="Pfam" id="PF10006"/>
    </source>
</evidence>
<gene>
    <name evidence="3" type="ORF">GCM10025869_19460</name>
</gene>
<dbReference type="EMBL" id="BSVA01000001">
    <property type="protein sequence ID" value="GMA91417.1"/>
    <property type="molecule type" value="Genomic_DNA"/>
</dbReference>
<accession>A0ABQ6JUM7</accession>
<sequence length="102" mass="11206">MTAEPIELRATKPHEAASGGCACGHEDESEIVLDTRQIPHAIRHATIFGALGAIAPGFSLDLIANHRPNPLVSQLEERHPGEFAVSFVEDGPELWRLRFTRQ</sequence>
<organism evidence="3 4">
    <name type="scientific">Homoserinibacter gongjuensis</name>
    <dbReference type="NCBI Taxonomy" id="1162968"/>
    <lineage>
        <taxon>Bacteria</taxon>
        <taxon>Bacillati</taxon>
        <taxon>Actinomycetota</taxon>
        <taxon>Actinomycetes</taxon>
        <taxon>Micrococcales</taxon>
        <taxon>Microbacteriaceae</taxon>
        <taxon>Homoserinibacter</taxon>
    </lineage>
</organism>
<evidence type="ECO:0000313" key="3">
    <source>
        <dbReference type="EMBL" id="GMA91417.1"/>
    </source>
</evidence>
<dbReference type="Proteomes" id="UP001157069">
    <property type="component" value="Unassembled WGS sequence"/>
</dbReference>
<name>A0ABQ6JUM7_9MICO</name>